<dbReference type="WBParaSite" id="ES5_v2.g20255.t1">
    <property type="protein sequence ID" value="ES5_v2.g20255.t1"/>
    <property type="gene ID" value="ES5_v2.g20255"/>
</dbReference>
<evidence type="ECO:0000313" key="2">
    <source>
        <dbReference type="WBParaSite" id="ES5_v2.g20255.t1"/>
    </source>
</evidence>
<name>A0AC34FSY5_9BILA</name>
<dbReference type="Proteomes" id="UP000887579">
    <property type="component" value="Unplaced"/>
</dbReference>
<organism evidence="1 2">
    <name type="scientific">Panagrolaimus sp. ES5</name>
    <dbReference type="NCBI Taxonomy" id="591445"/>
    <lineage>
        <taxon>Eukaryota</taxon>
        <taxon>Metazoa</taxon>
        <taxon>Ecdysozoa</taxon>
        <taxon>Nematoda</taxon>
        <taxon>Chromadorea</taxon>
        <taxon>Rhabditida</taxon>
        <taxon>Tylenchina</taxon>
        <taxon>Panagrolaimomorpha</taxon>
        <taxon>Panagrolaimoidea</taxon>
        <taxon>Panagrolaimidae</taxon>
        <taxon>Panagrolaimus</taxon>
    </lineage>
</organism>
<evidence type="ECO:0000313" key="1">
    <source>
        <dbReference type="Proteomes" id="UP000887579"/>
    </source>
</evidence>
<sequence length="346" mass="39041">MEALNNDLDKTVHDFIEIITEVQSKNGIRRKPLSAIGYQRLGALISSIDNVLKFYEAKIIALTYDNAELTKSMNKFKSLYEFILSGVSQMNDESEENEKLKTANGQLKHENDEMKATVEDFSQKISELNQSCDMKEAEKNAMEQKIKDLENRISTFKTNVTQLSTKTVAEEEDVPQKLEMCHILDMEIEDLKVELKERNKTVANLEEAVRQHENEKIQREKNIAVFEKMIDDQSKYIQRLETSNGGNTSAVFQSTRGQFTNNNLAIRGLSNDNRGGRGQYATCSRGQSTSSSRGQSTTSRRGQYATCSRGLLTSNSRGQFTTSNPRGHATYSFSDSCSSTSSRGKW</sequence>
<proteinExistence type="predicted"/>
<accession>A0AC34FSY5</accession>
<reference evidence="2" key="1">
    <citation type="submission" date="2022-11" db="UniProtKB">
        <authorList>
            <consortium name="WormBaseParasite"/>
        </authorList>
    </citation>
    <scope>IDENTIFICATION</scope>
</reference>
<protein>
    <submittedName>
        <fullName evidence="2">Uncharacterized protein</fullName>
    </submittedName>
</protein>